<comment type="caution">
    <text evidence="12">The sequence shown here is derived from an EMBL/GenBank/DDBJ whole genome shotgun (WGS) entry which is preliminary data.</text>
</comment>
<dbReference type="InterPro" id="IPR036236">
    <property type="entry name" value="Znf_C2H2_sf"/>
</dbReference>
<dbReference type="GO" id="GO:0000981">
    <property type="term" value="F:DNA-binding transcription factor activity, RNA polymerase II-specific"/>
    <property type="evidence" value="ECO:0007669"/>
    <property type="project" value="TreeGrafter"/>
</dbReference>
<evidence type="ECO:0000259" key="11">
    <source>
        <dbReference type="PROSITE" id="PS50950"/>
    </source>
</evidence>
<dbReference type="Gene3D" id="3.30.160.60">
    <property type="entry name" value="Classic Zinc Finger"/>
    <property type="match status" value="3"/>
</dbReference>
<reference evidence="12" key="1">
    <citation type="submission" date="2021-02" db="EMBL/GenBank/DDBJ databases">
        <title>Comparative genomics reveals that relaxation of natural selection precedes convergent phenotypic evolution of cavefish.</title>
        <authorList>
            <person name="Peng Z."/>
        </authorList>
    </citation>
    <scope>NUCLEOTIDE SEQUENCE</scope>
    <source>
        <tissue evidence="12">Muscle</tissue>
    </source>
</reference>
<evidence type="ECO:0000256" key="3">
    <source>
        <dbReference type="ARBA" id="ARBA00022771"/>
    </source>
</evidence>
<dbReference type="GO" id="GO:0008270">
    <property type="term" value="F:zinc ion binding"/>
    <property type="evidence" value="ECO:0007669"/>
    <property type="project" value="UniProtKB-KW"/>
</dbReference>
<evidence type="ECO:0000256" key="2">
    <source>
        <dbReference type="ARBA" id="ARBA00022737"/>
    </source>
</evidence>
<evidence type="ECO:0000256" key="4">
    <source>
        <dbReference type="ARBA" id="ARBA00022833"/>
    </source>
</evidence>
<keyword evidence="3 7" id="KW-0863">Zinc-finger</keyword>
<evidence type="ECO:0000313" key="12">
    <source>
        <dbReference type="EMBL" id="KAI7792564.1"/>
    </source>
</evidence>
<feature type="domain" description="C2H2-type" evidence="10">
    <location>
        <begin position="286"/>
        <end position="313"/>
    </location>
</feature>
<dbReference type="FunFam" id="3.30.160.60:FF:000100">
    <property type="entry name" value="Zinc finger 45-like"/>
    <property type="match status" value="1"/>
</dbReference>
<dbReference type="InterPro" id="IPR013087">
    <property type="entry name" value="Znf_C2H2_type"/>
</dbReference>
<keyword evidence="5 8" id="KW-0238">DNA-binding</keyword>
<dbReference type="InterPro" id="IPR050527">
    <property type="entry name" value="Snail/Krueppel_Znf"/>
</dbReference>
<accession>A0A9W7TAD5</accession>
<feature type="domain" description="C2H2-type" evidence="10">
    <location>
        <begin position="314"/>
        <end position="342"/>
    </location>
</feature>
<dbReference type="EMBL" id="JAFHDT010000023">
    <property type="protein sequence ID" value="KAI7792564.1"/>
    <property type="molecule type" value="Genomic_DNA"/>
</dbReference>
<dbReference type="PROSITE" id="PS50157">
    <property type="entry name" value="ZINC_FINGER_C2H2_2"/>
    <property type="match status" value="4"/>
</dbReference>
<keyword evidence="13" id="KW-1185">Reference proteome</keyword>
<dbReference type="PANTHER" id="PTHR24388:SF104">
    <property type="entry name" value="AT-RICH BINDING PROTEIN-RELATED"/>
    <property type="match status" value="1"/>
</dbReference>
<evidence type="ECO:0000256" key="6">
    <source>
        <dbReference type="ARBA" id="ARBA00023242"/>
    </source>
</evidence>
<evidence type="ECO:0000259" key="10">
    <source>
        <dbReference type="PROSITE" id="PS50157"/>
    </source>
</evidence>
<dbReference type="SUPFAM" id="SSF57716">
    <property type="entry name" value="Glucocorticoid receptor-like (DNA-binding domain)"/>
    <property type="match status" value="1"/>
</dbReference>
<protein>
    <submittedName>
        <fullName evidence="12">Replication initiator 1</fullName>
    </submittedName>
</protein>
<gene>
    <name evidence="12" type="ORF">IRJ41_018945</name>
</gene>
<feature type="domain" description="THAP-type" evidence="11">
    <location>
        <begin position="1"/>
        <end position="84"/>
    </location>
</feature>
<dbReference type="PROSITE" id="PS50950">
    <property type="entry name" value="ZF_THAP"/>
    <property type="match status" value="1"/>
</dbReference>
<dbReference type="SMART" id="SM00980">
    <property type="entry name" value="THAP"/>
    <property type="match status" value="1"/>
</dbReference>
<dbReference type="Pfam" id="PF00096">
    <property type="entry name" value="zf-C2H2"/>
    <property type="match status" value="3"/>
</dbReference>
<evidence type="ECO:0000256" key="8">
    <source>
        <dbReference type="PROSITE-ProRule" id="PRU00309"/>
    </source>
</evidence>
<evidence type="ECO:0000256" key="7">
    <source>
        <dbReference type="PROSITE-ProRule" id="PRU00042"/>
    </source>
</evidence>
<organism evidence="12 13">
    <name type="scientific">Triplophysa rosa</name>
    <name type="common">Cave loach</name>
    <dbReference type="NCBI Taxonomy" id="992332"/>
    <lineage>
        <taxon>Eukaryota</taxon>
        <taxon>Metazoa</taxon>
        <taxon>Chordata</taxon>
        <taxon>Craniata</taxon>
        <taxon>Vertebrata</taxon>
        <taxon>Euteleostomi</taxon>
        <taxon>Actinopterygii</taxon>
        <taxon>Neopterygii</taxon>
        <taxon>Teleostei</taxon>
        <taxon>Ostariophysi</taxon>
        <taxon>Cypriniformes</taxon>
        <taxon>Nemacheilidae</taxon>
        <taxon>Triplophysa</taxon>
    </lineage>
</organism>
<dbReference type="OrthoDB" id="7331812at2759"/>
<evidence type="ECO:0000256" key="1">
    <source>
        <dbReference type="ARBA" id="ARBA00022723"/>
    </source>
</evidence>
<dbReference type="AlphaFoldDB" id="A0A9W7TAD5"/>
<evidence type="ECO:0000256" key="5">
    <source>
        <dbReference type="ARBA" id="ARBA00023125"/>
    </source>
</evidence>
<dbReference type="PANTHER" id="PTHR24388">
    <property type="entry name" value="ZINC FINGER PROTEIN"/>
    <property type="match status" value="1"/>
</dbReference>
<sequence length="470" mass="52604">MLHKCAVGGCPNRSDTIIHYILPEDPKRRSAWMKFMEDTKANGENVSSSCRVCGDHFSEDCYFKLDLGYTTCKILSVDAVPTIHSVNRSCETVNSIQNEETDDTCAITIAETISLACVKEEPLDLDLNCSMTPQDDQNSSLEDSVKCEESELSITEDMDIKKRDQGQDVKVKKVRKGGRLRTFNCLACGQKFRGRGALMQHQREKHVKQKSESVTEEKIIVCSTPAETFPKMGLSMQHSATHTAIDTEGISDKKHLCDQCGKRFAYESFLKAHQKVHEYGESILPYVCHLCPRRFGYKVALVAHLRQHMRKTASPCPICEKSFPSKSFLAQHIKAFHATKKLFCKTCNSSFKLNGYMKHMDMHNKVTPYYCEICKIYLTQKDHPGHMLNHEKNSVSEEPVASFKNIPRRGRKKCAGVSEQHNNSEEGSAPGIGPDGEPVTVRQEEAEMELSGEANILVKSAADPSEGGGI</sequence>
<dbReference type="InterPro" id="IPR006612">
    <property type="entry name" value="THAP_Znf"/>
</dbReference>
<feature type="domain" description="C2H2-type" evidence="10">
    <location>
        <begin position="183"/>
        <end position="211"/>
    </location>
</feature>
<keyword evidence="4" id="KW-0862">Zinc</keyword>
<dbReference type="Pfam" id="PF05485">
    <property type="entry name" value="THAP"/>
    <property type="match status" value="1"/>
</dbReference>
<evidence type="ECO:0000256" key="9">
    <source>
        <dbReference type="SAM" id="MobiDB-lite"/>
    </source>
</evidence>
<evidence type="ECO:0000313" key="13">
    <source>
        <dbReference type="Proteomes" id="UP001059041"/>
    </source>
</evidence>
<keyword evidence="1" id="KW-0479">Metal-binding</keyword>
<keyword evidence="2" id="KW-0677">Repeat</keyword>
<dbReference type="SUPFAM" id="SSF57667">
    <property type="entry name" value="beta-beta-alpha zinc fingers"/>
    <property type="match status" value="2"/>
</dbReference>
<keyword evidence="6" id="KW-0539">Nucleus</keyword>
<dbReference type="Proteomes" id="UP001059041">
    <property type="component" value="Linkage Group LG23"/>
</dbReference>
<feature type="domain" description="C2H2-type" evidence="10">
    <location>
        <begin position="255"/>
        <end position="282"/>
    </location>
</feature>
<dbReference type="PROSITE" id="PS00028">
    <property type="entry name" value="ZINC_FINGER_C2H2_1"/>
    <property type="match status" value="4"/>
</dbReference>
<proteinExistence type="predicted"/>
<dbReference type="GO" id="GO:0000978">
    <property type="term" value="F:RNA polymerase II cis-regulatory region sequence-specific DNA binding"/>
    <property type="evidence" value="ECO:0007669"/>
    <property type="project" value="TreeGrafter"/>
</dbReference>
<dbReference type="SMART" id="SM00355">
    <property type="entry name" value="ZnF_C2H2"/>
    <property type="match status" value="6"/>
</dbReference>
<name>A0A9W7TAD5_TRIRA</name>
<feature type="region of interest" description="Disordered" evidence="9">
    <location>
        <begin position="409"/>
        <end position="470"/>
    </location>
</feature>